<reference evidence="3 4" key="1">
    <citation type="submission" date="2017-04" db="EMBL/GenBank/DDBJ databases">
        <authorList>
            <person name="Afonso C.L."/>
            <person name="Miller P.J."/>
            <person name="Scott M.A."/>
            <person name="Spackman E."/>
            <person name="Goraichik I."/>
            <person name="Dimitrov K.M."/>
            <person name="Suarez D.L."/>
            <person name="Swayne D.E."/>
        </authorList>
    </citation>
    <scope>NUCLEOTIDE SEQUENCE [LARGE SCALE GENOMIC DNA]</scope>
    <source>
        <strain evidence="3 4">DSM 11622</strain>
    </source>
</reference>
<dbReference type="GO" id="GO:0004803">
    <property type="term" value="F:transposase activity"/>
    <property type="evidence" value="ECO:0007669"/>
    <property type="project" value="InterPro"/>
</dbReference>
<name>A0A1W1W4P9_9BACT</name>
<feature type="domain" description="Transposase IS4-like" evidence="1">
    <location>
        <begin position="96"/>
        <end position="243"/>
    </location>
</feature>
<dbReference type="InterPro" id="IPR025161">
    <property type="entry name" value="IS402-like_dom"/>
</dbReference>
<dbReference type="Pfam" id="PF13340">
    <property type="entry name" value="DUF4096"/>
    <property type="match status" value="1"/>
</dbReference>
<dbReference type="OrthoDB" id="1270539at2"/>
<dbReference type="GO" id="GO:0003677">
    <property type="term" value="F:DNA binding"/>
    <property type="evidence" value="ECO:0007669"/>
    <property type="project" value="InterPro"/>
</dbReference>
<gene>
    <name evidence="3" type="ORF">SAMN00120144_4384</name>
</gene>
<sequence length="252" mass="29438">MVDGYQPLTDSQWQVIELLLPVQRRRRLCLRHVFNALLYVCRTGCQWRALPPQFPPWTAVYYYFYRWQRLGLWQQLNTVVNALDRVAHGRAPTPALACLDSQSVKLAPRIYEHRGLDAYKLVNGRKRQLLTDSGGRIWAAHVHAAHRHDSIGALALLPRRPWWARRLQLVLTDAAYRGRFARHLHGLGLRQQISSRPSTQRGFVPLARRWVIERTFAWLACFRRLVVDYEFTPASHVTWLLVANITMCLNRT</sequence>
<evidence type="ECO:0000313" key="4">
    <source>
        <dbReference type="Proteomes" id="UP000192266"/>
    </source>
</evidence>
<dbReference type="NCBIfam" id="NF033580">
    <property type="entry name" value="transpos_IS5_3"/>
    <property type="match status" value="1"/>
</dbReference>
<protein>
    <submittedName>
        <fullName evidence="3">Transposase IS4 family protein</fullName>
    </submittedName>
</protein>
<dbReference type="InterPro" id="IPR002559">
    <property type="entry name" value="Transposase_11"/>
</dbReference>
<feature type="domain" description="Insertion element IS402-like" evidence="2">
    <location>
        <begin position="8"/>
        <end position="76"/>
    </location>
</feature>
<keyword evidence="4" id="KW-1185">Reference proteome</keyword>
<dbReference type="Proteomes" id="UP000192266">
    <property type="component" value="Unassembled WGS sequence"/>
</dbReference>
<dbReference type="RefSeq" id="WP_084447963.1">
    <property type="nucleotide sequence ID" value="NZ_FWWW01000107.1"/>
</dbReference>
<dbReference type="GO" id="GO:0006313">
    <property type="term" value="P:DNA transposition"/>
    <property type="evidence" value="ECO:0007669"/>
    <property type="project" value="InterPro"/>
</dbReference>
<evidence type="ECO:0000313" key="3">
    <source>
        <dbReference type="EMBL" id="SMC00597.1"/>
    </source>
</evidence>
<proteinExistence type="predicted"/>
<evidence type="ECO:0000259" key="2">
    <source>
        <dbReference type="Pfam" id="PF13340"/>
    </source>
</evidence>
<dbReference type="Pfam" id="PF01609">
    <property type="entry name" value="DDE_Tnp_1"/>
    <property type="match status" value="1"/>
</dbReference>
<dbReference type="PANTHER" id="PTHR30007:SF0">
    <property type="entry name" value="TRANSPOSASE"/>
    <property type="match status" value="1"/>
</dbReference>
<accession>A0A1W1W4P9</accession>
<dbReference type="STRING" id="645990.SAMN00120144_4384"/>
<dbReference type="AlphaFoldDB" id="A0A1W1W4P9"/>
<organism evidence="3 4">
    <name type="scientific">Hymenobacter roseosalivarius DSM 11622</name>
    <dbReference type="NCBI Taxonomy" id="645990"/>
    <lineage>
        <taxon>Bacteria</taxon>
        <taxon>Pseudomonadati</taxon>
        <taxon>Bacteroidota</taxon>
        <taxon>Cytophagia</taxon>
        <taxon>Cytophagales</taxon>
        <taxon>Hymenobacteraceae</taxon>
        <taxon>Hymenobacter</taxon>
    </lineage>
</organism>
<dbReference type="PANTHER" id="PTHR30007">
    <property type="entry name" value="PHP DOMAIN PROTEIN"/>
    <property type="match status" value="1"/>
</dbReference>
<evidence type="ECO:0000259" key="1">
    <source>
        <dbReference type="Pfam" id="PF01609"/>
    </source>
</evidence>
<dbReference type="EMBL" id="FWWW01000107">
    <property type="protein sequence ID" value="SMC00597.1"/>
    <property type="molecule type" value="Genomic_DNA"/>
</dbReference>